<reference evidence="1" key="1">
    <citation type="submission" date="2018-05" db="EMBL/GenBank/DDBJ databases">
        <authorList>
            <person name="Lanie J.A."/>
            <person name="Ng W.-L."/>
            <person name="Kazmierczak K.M."/>
            <person name="Andrzejewski T.M."/>
            <person name="Davidsen T.M."/>
            <person name="Wayne K.J."/>
            <person name="Tettelin H."/>
            <person name="Glass J.I."/>
            <person name="Rusch D."/>
            <person name="Podicherti R."/>
            <person name="Tsui H.-C.T."/>
            <person name="Winkler M.E."/>
        </authorList>
    </citation>
    <scope>NUCLEOTIDE SEQUENCE</scope>
</reference>
<name>A0A383AC33_9ZZZZ</name>
<sequence length="66" mass="6986">MVIKMKSAPIFALVLLSLASLLVFLAPACFRGSEKTYYPLPDSGGGWRILDDPATILDTTGVGCPS</sequence>
<accession>A0A383AC33</accession>
<gene>
    <name evidence="1" type="ORF">METZ01_LOCUS458280</name>
</gene>
<evidence type="ECO:0000313" key="1">
    <source>
        <dbReference type="EMBL" id="SVE05426.1"/>
    </source>
</evidence>
<proteinExistence type="predicted"/>
<dbReference type="EMBL" id="UINC01191005">
    <property type="protein sequence ID" value="SVE05426.1"/>
    <property type="molecule type" value="Genomic_DNA"/>
</dbReference>
<protein>
    <submittedName>
        <fullName evidence="1">Uncharacterized protein</fullName>
    </submittedName>
</protein>
<organism evidence="1">
    <name type="scientific">marine metagenome</name>
    <dbReference type="NCBI Taxonomy" id="408172"/>
    <lineage>
        <taxon>unclassified sequences</taxon>
        <taxon>metagenomes</taxon>
        <taxon>ecological metagenomes</taxon>
    </lineage>
</organism>
<dbReference type="AlphaFoldDB" id="A0A383AC33"/>